<evidence type="ECO:0000313" key="3">
    <source>
        <dbReference type="EMBL" id="QBY56229.1"/>
    </source>
</evidence>
<sequence length="534" mass="59761">MTEMLPRPAAKTLGGLLEERAKSHPGRPALTYREETLDFAEVRRRALDCAKALHAQGVRAGDKVGVLMGNRIEWVVSNFAIQYLGATLVAMNTWYTQRELAYVLEHADIKLLLAADSLLKYDYASMLDALQPFSVTCPKLRTVVMLGKRRCGGAVDYERFLASGAGVADEEILAIERRIDPEEPAYLLYTSGSTSHPKGVLLVHRHLVENMYDIGVRMHFTPDDVVFMPLSLFWGMGCMNFLIGPWAHGAHIVLQEHFDPLEALNLIQRYRCTVFPGTPNIVHAVFEHPEANRFDLSSVRKGTPIGSPPMTLKLLQTVMPLGIRCFGLTETHGFSNMHDASDPIDKRSRTEGRIMPGFQMCIVDPETGEALGPGKSGEIRLRGRIMKAYYKNPDATAAAFDEDGWFRTGDIGQIDDEGYLLFMGRYKEMLKTGGINVAPIEIEEVLLKHPAVQEAFVCGLPDPVRDQIVAAVIVLSSGMRVTEEELARHCREQLAAYKVPRRMRFATMDELPQTASRKVHRLRLQTLFQPEPTE</sequence>
<organism evidence="3 4">
    <name type="scientific">Cupriavidus oxalaticus</name>
    <dbReference type="NCBI Taxonomy" id="96344"/>
    <lineage>
        <taxon>Bacteria</taxon>
        <taxon>Pseudomonadati</taxon>
        <taxon>Pseudomonadota</taxon>
        <taxon>Betaproteobacteria</taxon>
        <taxon>Burkholderiales</taxon>
        <taxon>Burkholderiaceae</taxon>
        <taxon>Cupriavidus</taxon>
    </lineage>
</organism>
<dbReference type="Pfam" id="PF00501">
    <property type="entry name" value="AMP-binding"/>
    <property type="match status" value="1"/>
</dbReference>
<reference evidence="3 4" key="1">
    <citation type="submission" date="2019-03" db="EMBL/GenBank/DDBJ databases">
        <title>Efficiently degradation of phenoxyalkanoic acid herbicides by Cupriavidus oxalaticus strain X32.</title>
        <authorList>
            <person name="Sheng X."/>
        </authorList>
    </citation>
    <scope>NUCLEOTIDE SEQUENCE [LARGE SCALE GENOMIC DNA]</scope>
    <source>
        <strain evidence="3 4">X32</strain>
        <plasmid evidence="3 4">unnamed4</plasmid>
    </source>
</reference>
<name>A0A4P7LN12_9BURK</name>
<dbReference type="KEGG" id="cox:E0W60_34830"/>
<accession>A0A4P7LN12</accession>
<keyword evidence="3" id="KW-0614">Plasmid</keyword>
<dbReference type="RefSeq" id="WP_135707392.1">
    <property type="nucleotide sequence ID" value="NZ_CP038639.1"/>
</dbReference>
<dbReference type="OrthoDB" id="9766486at2"/>
<dbReference type="AlphaFoldDB" id="A0A4P7LN12"/>
<protein>
    <submittedName>
        <fullName evidence="3">Long-chain fatty acid--CoA ligase</fullName>
    </submittedName>
</protein>
<dbReference type="InterPro" id="IPR045851">
    <property type="entry name" value="AMP-bd_C_sf"/>
</dbReference>
<dbReference type="GO" id="GO:0016405">
    <property type="term" value="F:CoA-ligase activity"/>
    <property type="evidence" value="ECO:0007669"/>
    <property type="project" value="TreeGrafter"/>
</dbReference>
<dbReference type="Gene3D" id="3.40.50.12780">
    <property type="entry name" value="N-terminal domain of ligase-like"/>
    <property type="match status" value="1"/>
</dbReference>
<gene>
    <name evidence="3" type="ORF">E0W60_34830</name>
</gene>
<feature type="domain" description="AMP-binding enzyme C-terminal" evidence="2">
    <location>
        <begin position="441"/>
        <end position="518"/>
    </location>
</feature>
<dbReference type="Pfam" id="PF13193">
    <property type="entry name" value="AMP-binding_C"/>
    <property type="match status" value="1"/>
</dbReference>
<dbReference type="PROSITE" id="PS00455">
    <property type="entry name" value="AMP_BINDING"/>
    <property type="match status" value="1"/>
</dbReference>
<dbReference type="InterPro" id="IPR042099">
    <property type="entry name" value="ANL_N_sf"/>
</dbReference>
<dbReference type="Gene3D" id="3.30.300.30">
    <property type="match status" value="1"/>
</dbReference>
<evidence type="ECO:0000313" key="4">
    <source>
        <dbReference type="Proteomes" id="UP000295294"/>
    </source>
</evidence>
<evidence type="ECO:0000259" key="1">
    <source>
        <dbReference type="Pfam" id="PF00501"/>
    </source>
</evidence>
<dbReference type="EMBL" id="CP038639">
    <property type="protein sequence ID" value="QBY56229.1"/>
    <property type="molecule type" value="Genomic_DNA"/>
</dbReference>
<feature type="domain" description="AMP-dependent synthetase/ligase" evidence="1">
    <location>
        <begin position="17"/>
        <end position="390"/>
    </location>
</feature>
<proteinExistence type="predicted"/>
<dbReference type="InterPro" id="IPR020845">
    <property type="entry name" value="AMP-binding_CS"/>
</dbReference>
<evidence type="ECO:0000259" key="2">
    <source>
        <dbReference type="Pfam" id="PF13193"/>
    </source>
</evidence>
<geneLocation type="plasmid" evidence="3">
    <name>unnamed4</name>
</geneLocation>
<dbReference type="SUPFAM" id="SSF56801">
    <property type="entry name" value="Acetyl-CoA synthetase-like"/>
    <property type="match status" value="1"/>
</dbReference>
<dbReference type="PANTHER" id="PTHR24096">
    <property type="entry name" value="LONG-CHAIN-FATTY-ACID--COA LIGASE"/>
    <property type="match status" value="1"/>
</dbReference>
<keyword evidence="3" id="KW-0436">Ligase</keyword>
<dbReference type="Proteomes" id="UP000295294">
    <property type="component" value="Plasmid unnamed4"/>
</dbReference>
<dbReference type="InterPro" id="IPR025110">
    <property type="entry name" value="AMP-bd_C"/>
</dbReference>
<dbReference type="InterPro" id="IPR000873">
    <property type="entry name" value="AMP-dep_synth/lig_dom"/>
</dbReference>